<sequence>MNYFDYYKKTSKDSSLTTTEKCGRYLNQSVDELNIFDDIYSKLPALTRENSLIIDIGCGCSDPVKKLIENSYTYKNNLVLVDSIEMLSLLPEAENITKVGVQFPDKSFVETYQNKADAIIVYSVFHCVYLENDFITFVDSLVTLLAHGGTLLLADLPNATKKKRFLSSEQGKAFHKEWSGNEETPEISWNQFEAGSLDDSLVIMLMMRYRQMGYETYLVPQGEQLPFSNTREDILIRKW</sequence>
<evidence type="ECO:0000313" key="1">
    <source>
        <dbReference type="EMBL" id="TMM44961.1"/>
    </source>
</evidence>
<proteinExistence type="predicted"/>
<dbReference type="EMBL" id="SZVP01000009">
    <property type="protein sequence ID" value="TMM44961.1"/>
    <property type="molecule type" value="Genomic_DNA"/>
</dbReference>
<keyword evidence="1" id="KW-0808">Transferase</keyword>
<organism evidence="1 2">
    <name type="scientific">Colwellia ponticola</name>
    <dbReference type="NCBI Taxonomy" id="2304625"/>
    <lineage>
        <taxon>Bacteria</taxon>
        <taxon>Pseudomonadati</taxon>
        <taxon>Pseudomonadota</taxon>
        <taxon>Gammaproteobacteria</taxon>
        <taxon>Alteromonadales</taxon>
        <taxon>Colwelliaceae</taxon>
        <taxon>Colwellia</taxon>
    </lineage>
</organism>
<dbReference type="RefSeq" id="WP_138623237.1">
    <property type="nucleotide sequence ID" value="NZ_SZVP01000009.1"/>
</dbReference>
<reference evidence="1 2" key="1">
    <citation type="submission" date="2019-05" db="EMBL/GenBank/DDBJ databases">
        <title>Colwellia ponticola sp. nov., isolated from seawater.</title>
        <authorList>
            <person name="Yoon J.-H."/>
        </authorList>
    </citation>
    <scope>NUCLEOTIDE SEQUENCE [LARGE SCALE GENOMIC DNA]</scope>
    <source>
        <strain evidence="1 2">OISW-25</strain>
    </source>
</reference>
<protein>
    <submittedName>
        <fullName evidence="1">SAM-dependent methyltransferase</fullName>
    </submittedName>
</protein>
<gene>
    <name evidence="1" type="ORF">FCS21_10780</name>
</gene>
<dbReference type="Proteomes" id="UP000307702">
    <property type="component" value="Unassembled WGS sequence"/>
</dbReference>
<name>A0A8H2PME6_9GAMM</name>
<dbReference type="Gene3D" id="3.40.50.150">
    <property type="entry name" value="Vaccinia Virus protein VP39"/>
    <property type="match status" value="1"/>
</dbReference>
<dbReference type="GO" id="GO:0008168">
    <property type="term" value="F:methyltransferase activity"/>
    <property type="evidence" value="ECO:0007669"/>
    <property type="project" value="UniProtKB-KW"/>
</dbReference>
<evidence type="ECO:0000313" key="2">
    <source>
        <dbReference type="Proteomes" id="UP000307702"/>
    </source>
</evidence>
<dbReference type="InterPro" id="IPR029063">
    <property type="entry name" value="SAM-dependent_MTases_sf"/>
</dbReference>
<keyword evidence="2" id="KW-1185">Reference proteome</keyword>
<keyword evidence="1" id="KW-0489">Methyltransferase</keyword>
<dbReference type="OrthoDB" id="2085614at2"/>
<accession>A0A8H2PME6</accession>
<dbReference type="SUPFAM" id="SSF53335">
    <property type="entry name" value="S-adenosyl-L-methionine-dependent methyltransferases"/>
    <property type="match status" value="1"/>
</dbReference>
<dbReference type="AlphaFoldDB" id="A0A8H2PME6"/>
<dbReference type="GO" id="GO:0032259">
    <property type="term" value="P:methylation"/>
    <property type="evidence" value="ECO:0007669"/>
    <property type="project" value="UniProtKB-KW"/>
</dbReference>
<comment type="caution">
    <text evidence="1">The sequence shown here is derived from an EMBL/GenBank/DDBJ whole genome shotgun (WGS) entry which is preliminary data.</text>
</comment>